<name>A0A100W7L6_MYCCR</name>
<dbReference type="Proteomes" id="UP000069443">
    <property type="component" value="Unassembled WGS sequence"/>
</dbReference>
<keyword evidence="1" id="KW-1133">Transmembrane helix</keyword>
<keyword evidence="1" id="KW-0812">Transmembrane</keyword>
<dbReference type="EMBL" id="BCSY01000007">
    <property type="protein sequence ID" value="GAS93179.1"/>
    <property type="molecule type" value="Genomic_DNA"/>
</dbReference>
<evidence type="ECO:0000256" key="1">
    <source>
        <dbReference type="SAM" id="Phobius"/>
    </source>
</evidence>
<gene>
    <name evidence="2" type="ORF">RMCC_0145</name>
</gene>
<feature type="transmembrane region" description="Helical" evidence="1">
    <location>
        <begin position="61"/>
        <end position="81"/>
    </location>
</feature>
<reference evidence="3" key="2">
    <citation type="submission" date="2016-02" db="EMBL/GenBank/DDBJ databases">
        <title>Draft genome sequence of five rapidly growing Mycobacterium species.</title>
        <authorList>
            <person name="Katahira K."/>
            <person name="Gotou Y."/>
            <person name="Iida K."/>
            <person name="Ogura Y."/>
            <person name="Hayashi T."/>
        </authorList>
    </citation>
    <scope>NUCLEOTIDE SEQUENCE [LARGE SCALE GENOMIC DNA]</scope>
    <source>
        <strain evidence="3">JCM15298</strain>
    </source>
</reference>
<evidence type="ECO:0000313" key="2">
    <source>
        <dbReference type="EMBL" id="GAS93179.1"/>
    </source>
</evidence>
<dbReference type="AlphaFoldDB" id="A0A100W7L6"/>
<proteinExistence type="predicted"/>
<feature type="transmembrane region" description="Helical" evidence="1">
    <location>
        <begin position="87"/>
        <end position="109"/>
    </location>
</feature>
<feature type="transmembrane region" description="Helical" evidence="1">
    <location>
        <begin position="12"/>
        <end position="40"/>
    </location>
</feature>
<evidence type="ECO:0000313" key="3">
    <source>
        <dbReference type="Proteomes" id="UP000069443"/>
    </source>
</evidence>
<keyword evidence="1" id="KW-0472">Membrane</keyword>
<sequence length="114" mass="11888">MTATPPRRGTDAAVAIPLLAVHITVALGATMVVGLSVMGLDPCAYRECGDPRWADVGVNTALVSAVGLPVVDLAFIIVQLVRGRPAWPVPVVFCVVHVIVAVVCMSFMVQAGPR</sequence>
<dbReference type="STRING" id="228230.RMCC_0145"/>
<comment type="caution">
    <text evidence="2">The sequence shown here is derived from an EMBL/GenBank/DDBJ whole genome shotgun (WGS) entry which is preliminary data.</text>
</comment>
<accession>A0A100W7L6</accession>
<keyword evidence="3" id="KW-1185">Reference proteome</keyword>
<protein>
    <submittedName>
        <fullName evidence="2">Uncharacterized protein</fullName>
    </submittedName>
</protein>
<reference evidence="3" key="1">
    <citation type="journal article" date="2016" name="Genome Announc.">
        <title>Draft Genome Sequences of Five Rapidly Growing Mycobacterium Species, M. thermoresistibile, M. fortuitum subsp. acetamidolyticum, M. canariasense, M. brisbanense, and M. novocastrense.</title>
        <authorList>
            <person name="Katahira K."/>
            <person name="Ogura Y."/>
            <person name="Gotoh Y."/>
            <person name="Hayashi T."/>
        </authorList>
    </citation>
    <scope>NUCLEOTIDE SEQUENCE [LARGE SCALE GENOMIC DNA]</scope>
    <source>
        <strain evidence="3">JCM15298</strain>
    </source>
</reference>
<organism evidence="2 3">
    <name type="scientific">Mycolicibacterium canariasense</name>
    <name type="common">Mycobacterium canariasense</name>
    <dbReference type="NCBI Taxonomy" id="228230"/>
    <lineage>
        <taxon>Bacteria</taxon>
        <taxon>Bacillati</taxon>
        <taxon>Actinomycetota</taxon>
        <taxon>Actinomycetes</taxon>
        <taxon>Mycobacteriales</taxon>
        <taxon>Mycobacteriaceae</taxon>
        <taxon>Mycolicibacterium</taxon>
    </lineage>
</organism>